<keyword evidence="1" id="KW-1133">Transmembrane helix</keyword>
<feature type="transmembrane region" description="Helical" evidence="1">
    <location>
        <begin position="7"/>
        <end position="28"/>
    </location>
</feature>
<name>A0ABX4BUM6_FLAFR</name>
<sequence length="92" mass="10273">MKIVKIILGYILLISTIILSLATVLTLLKSIFDGIKEMQKSTATGIGFLFGTVMMSLLFAIILFFMLRVSLKLIRVKRLIPIDSIDDIGKIE</sequence>
<evidence type="ECO:0000313" key="2">
    <source>
        <dbReference type="EMBL" id="OXA80995.1"/>
    </source>
</evidence>
<keyword evidence="3" id="KW-1185">Reference proteome</keyword>
<dbReference type="EMBL" id="MUGV01000010">
    <property type="protein sequence ID" value="OXA80995.1"/>
    <property type="molecule type" value="Genomic_DNA"/>
</dbReference>
<comment type="caution">
    <text evidence="2">The sequence shown here is derived from an EMBL/GenBank/DDBJ whole genome shotgun (WGS) entry which is preliminary data.</text>
</comment>
<organism evidence="2 3">
    <name type="scientific">Flavobacterium frigidimaris</name>
    <dbReference type="NCBI Taxonomy" id="262320"/>
    <lineage>
        <taxon>Bacteria</taxon>
        <taxon>Pseudomonadati</taxon>
        <taxon>Bacteroidota</taxon>
        <taxon>Flavobacteriia</taxon>
        <taxon>Flavobacteriales</taxon>
        <taxon>Flavobacteriaceae</taxon>
        <taxon>Flavobacterium</taxon>
    </lineage>
</organism>
<evidence type="ECO:0000313" key="3">
    <source>
        <dbReference type="Proteomes" id="UP000198382"/>
    </source>
</evidence>
<evidence type="ECO:0008006" key="4">
    <source>
        <dbReference type="Google" id="ProtNLM"/>
    </source>
</evidence>
<feature type="transmembrane region" description="Helical" evidence="1">
    <location>
        <begin position="48"/>
        <end position="69"/>
    </location>
</feature>
<proteinExistence type="predicted"/>
<dbReference type="RefSeq" id="WP_074657741.1">
    <property type="nucleotide sequence ID" value="NZ_MUGV01000010.1"/>
</dbReference>
<dbReference type="Proteomes" id="UP000198382">
    <property type="component" value="Unassembled WGS sequence"/>
</dbReference>
<accession>A0ABX4BUM6</accession>
<protein>
    <recommendedName>
        <fullName evidence="4">MotA/TolQ/ExbB proton channel family protein</fullName>
    </recommendedName>
</protein>
<reference evidence="2 3" key="1">
    <citation type="submission" date="2016-11" db="EMBL/GenBank/DDBJ databases">
        <title>Whole genomes of Flavobacteriaceae.</title>
        <authorList>
            <person name="Stine C."/>
            <person name="Li C."/>
            <person name="Tadesse D."/>
        </authorList>
    </citation>
    <scope>NUCLEOTIDE SEQUENCE [LARGE SCALE GENOMIC DNA]</scope>
    <source>
        <strain evidence="2 3">DSM 15937</strain>
    </source>
</reference>
<evidence type="ECO:0000256" key="1">
    <source>
        <dbReference type="SAM" id="Phobius"/>
    </source>
</evidence>
<gene>
    <name evidence="2" type="ORF">B0A65_05345</name>
</gene>
<keyword evidence="1" id="KW-0472">Membrane</keyword>
<keyword evidence="1" id="KW-0812">Transmembrane</keyword>